<dbReference type="AlphaFoldDB" id="A0A926GEP5"/>
<feature type="chain" id="PRO_5036886056" evidence="1">
    <location>
        <begin position="19"/>
        <end position="156"/>
    </location>
</feature>
<dbReference type="EMBL" id="JACOQL010000004">
    <property type="protein sequence ID" value="MBC9247815.1"/>
    <property type="molecule type" value="Genomic_DNA"/>
</dbReference>
<sequence>MKTLLLPILLLTTGPAFAQSVGDCGEWTSARNLPEPWEDSTATYADGNVRLAILDTLEPAAAAVHLMVISPPLNELGERQCKTVSFSGPPDSEGWPSGFMSVDFSGRQAAYNPQTGLQIAFPIQVFNPDTADGDHGELNITINQQTGEIMAEVSGE</sequence>
<proteinExistence type="predicted"/>
<dbReference type="RefSeq" id="WP_187794310.1">
    <property type="nucleotide sequence ID" value="NZ_JACOQL010000004.1"/>
</dbReference>
<evidence type="ECO:0000256" key="1">
    <source>
        <dbReference type="SAM" id="SignalP"/>
    </source>
</evidence>
<feature type="signal peptide" evidence="1">
    <location>
        <begin position="1"/>
        <end position="18"/>
    </location>
</feature>
<keyword evidence="1" id="KW-0732">Signal</keyword>
<evidence type="ECO:0000313" key="3">
    <source>
        <dbReference type="Proteomes" id="UP000608594"/>
    </source>
</evidence>
<gene>
    <name evidence="2" type="ORF">H4P12_14130</name>
</gene>
<accession>A0A926GEP5</accession>
<comment type="caution">
    <text evidence="2">The sequence shown here is derived from an EMBL/GenBank/DDBJ whole genome shotgun (WGS) entry which is preliminary data.</text>
</comment>
<keyword evidence="3" id="KW-1185">Reference proteome</keyword>
<name>A0A926GEP5_9RHOB</name>
<reference evidence="2" key="1">
    <citation type="submission" date="2020-08" db="EMBL/GenBank/DDBJ databases">
        <title>Paracoccus amoyensis sp. nov., isolated from the surface seawater at coast of Xiamen, Fujian.</title>
        <authorList>
            <person name="Lyu L."/>
        </authorList>
    </citation>
    <scope>NUCLEOTIDE SEQUENCE</scope>
    <source>
        <strain evidence="2">11-3</strain>
    </source>
</reference>
<organism evidence="2 3">
    <name type="scientific">Paracoccus amoyensis</name>
    <dbReference type="NCBI Taxonomy" id="2760093"/>
    <lineage>
        <taxon>Bacteria</taxon>
        <taxon>Pseudomonadati</taxon>
        <taxon>Pseudomonadota</taxon>
        <taxon>Alphaproteobacteria</taxon>
        <taxon>Rhodobacterales</taxon>
        <taxon>Paracoccaceae</taxon>
        <taxon>Paracoccus</taxon>
    </lineage>
</organism>
<evidence type="ECO:0000313" key="2">
    <source>
        <dbReference type="EMBL" id="MBC9247815.1"/>
    </source>
</evidence>
<dbReference type="Proteomes" id="UP000608594">
    <property type="component" value="Unassembled WGS sequence"/>
</dbReference>
<protein>
    <submittedName>
        <fullName evidence="2">Uncharacterized protein</fullName>
    </submittedName>
</protein>